<accession>A0A2V4KUU9</accession>
<proteinExistence type="inferred from homology"/>
<dbReference type="InterPro" id="IPR020904">
    <property type="entry name" value="Sc_DH/Rdtase_CS"/>
</dbReference>
<evidence type="ECO:0000256" key="2">
    <source>
        <dbReference type="ARBA" id="ARBA00001911"/>
    </source>
</evidence>
<name>A0A2V4KUU9_AQUAC</name>
<dbReference type="PROSITE" id="PS00061">
    <property type="entry name" value="ADH_SHORT"/>
    <property type="match status" value="1"/>
</dbReference>
<dbReference type="Proteomes" id="UP000248146">
    <property type="component" value="Unassembled WGS sequence"/>
</dbReference>
<dbReference type="Gene3D" id="3.90.25.10">
    <property type="entry name" value="UDP-galactose 4-epimerase, domain 1"/>
    <property type="match status" value="1"/>
</dbReference>
<comment type="similarity">
    <text evidence="3 7">Belongs to the NAD(P)-dependent epimerase/dehydratase family. dTDP-glucose dehydratase subfamily.</text>
</comment>
<feature type="domain" description="NAD(P)-binding" evidence="8">
    <location>
        <begin position="4"/>
        <end position="324"/>
    </location>
</feature>
<comment type="catalytic activity">
    <reaction evidence="1 7">
        <text>dTDP-alpha-D-glucose = dTDP-4-dehydro-6-deoxy-alpha-D-glucose + H2O</text>
        <dbReference type="Rhea" id="RHEA:17221"/>
        <dbReference type="ChEBI" id="CHEBI:15377"/>
        <dbReference type="ChEBI" id="CHEBI:57477"/>
        <dbReference type="ChEBI" id="CHEBI:57649"/>
        <dbReference type="EC" id="4.2.1.46"/>
    </reaction>
</comment>
<keyword evidence="5" id="KW-0520">NAD</keyword>
<evidence type="ECO:0000256" key="3">
    <source>
        <dbReference type="ARBA" id="ARBA00008178"/>
    </source>
</evidence>
<dbReference type="Gene3D" id="3.40.50.720">
    <property type="entry name" value="NAD(P)-binding Rossmann-like Domain"/>
    <property type="match status" value="1"/>
</dbReference>
<dbReference type="SUPFAM" id="SSF51735">
    <property type="entry name" value="NAD(P)-binding Rossmann-fold domains"/>
    <property type="match status" value="1"/>
</dbReference>
<protein>
    <recommendedName>
        <fullName evidence="4 7">dTDP-glucose 4,6-dehydratase</fullName>
        <ecNumber evidence="4 7">4.2.1.46</ecNumber>
    </recommendedName>
</protein>
<evidence type="ECO:0000256" key="4">
    <source>
        <dbReference type="ARBA" id="ARBA00011990"/>
    </source>
</evidence>
<dbReference type="OrthoDB" id="9803010at2"/>
<evidence type="ECO:0000259" key="8">
    <source>
        <dbReference type="Pfam" id="PF16363"/>
    </source>
</evidence>
<sequence>MTIFVTGGAGFIGSNFVLDWLAQSDELVVNLDKLTYAGNLENLATLEGDARHLFVQGDIGDSALVARLLADHQPRAILNFAAESHVDRSIDGPEAFIETNIVGTFRLLEAVRVYWNALEPQAQQAFRFLHVSTDEVYGSLGKDEPAFTEKHQYEPNSPYSASKAASDHLVRAYHRTYGLPVLTTNCSNNYGPYHFPEKLIPLMIVNALAGKPLPVYGDGQQIRDWLYVKDHCSAIRRVLEAGVLGETYNVGGWNEKPNLVIVRTVCALLDELRPRADGEPYQQQIAYVTDRPGHDRRYAIDATKLATELGWKPAETFETGIRKTVQWYLDNQTWVNNVLSGDYRQWMETNYRGRSE</sequence>
<evidence type="ECO:0000313" key="9">
    <source>
        <dbReference type="EMBL" id="PYC25621.1"/>
    </source>
</evidence>
<dbReference type="Pfam" id="PF16363">
    <property type="entry name" value="GDP_Man_Dehyd"/>
    <property type="match status" value="1"/>
</dbReference>
<dbReference type="AlphaFoldDB" id="A0A2V4KUU9"/>
<comment type="cofactor">
    <cofactor evidence="2 7">
        <name>NAD(+)</name>
        <dbReference type="ChEBI" id="CHEBI:57540"/>
    </cofactor>
</comment>
<dbReference type="NCBIfam" id="TIGR01181">
    <property type="entry name" value="dTDP_gluc_dehyt"/>
    <property type="match status" value="1"/>
</dbReference>
<reference evidence="9 10" key="1">
    <citation type="submission" date="2018-06" db="EMBL/GenBank/DDBJ databases">
        <title>Pseudomonas diversity within urban Lake Michigan freshwaters.</title>
        <authorList>
            <person name="Batrich M."/>
            <person name="Hatzopoulos T."/>
            <person name="Putonti C."/>
        </authorList>
    </citation>
    <scope>NUCLEOTIDE SEQUENCE [LARGE SCALE GENOMIC DNA]</scope>
    <source>
        <strain evidence="9 10">MB-090714</strain>
    </source>
</reference>
<dbReference type="EMBL" id="QJRX01000004">
    <property type="protein sequence ID" value="PYC25621.1"/>
    <property type="molecule type" value="Genomic_DNA"/>
</dbReference>
<evidence type="ECO:0000256" key="5">
    <source>
        <dbReference type="ARBA" id="ARBA00023027"/>
    </source>
</evidence>
<evidence type="ECO:0000256" key="7">
    <source>
        <dbReference type="RuleBase" id="RU004473"/>
    </source>
</evidence>
<dbReference type="InterPro" id="IPR005888">
    <property type="entry name" value="dTDP_Gluc_deHydtase"/>
</dbReference>
<comment type="caution">
    <text evidence="9">The sequence shown here is derived from an EMBL/GenBank/DDBJ whole genome shotgun (WGS) entry which is preliminary data.</text>
</comment>
<dbReference type="EC" id="4.2.1.46" evidence="4 7"/>
<evidence type="ECO:0000313" key="10">
    <source>
        <dbReference type="Proteomes" id="UP000248146"/>
    </source>
</evidence>
<organism evidence="9 10">
    <name type="scientific">Aquipseudomonas alcaligenes</name>
    <name type="common">Pseudomonas alcaligenes</name>
    <dbReference type="NCBI Taxonomy" id="43263"/>
    <lineage>
        <taxon>Bacteria</taxon>
        <taxon>Pseudomonadati</taxon>
        <taxon>Pseudomonadota</taxon>
        <taxon>Gammaproteobacteria</taxon>
        <taxon>Pseudomonadales</taxon>
        <taxon>Pseudomonadaceae</taxon>
        <taxon>Aquipseudomonas</taxon>
    </lineage>
</organism>
<dbReference type="RefSeq" id="WP_110681979.1">
    <property type="nucleotide sequence ID" value="NZ_QJRX01000004.1"/>
</dbReference>
<keyword evidence="6 7" id="KW-0456">Lyase</keyword>
<dbReference type="GO" id="GO:0009225">
    <property type="term" value="P:nucleotide-sugar metabolic process"/>
    <property type="evidence" value="ECO:0007669"/>
    <property type="project" value="InterPro"/>
</dbReference>
<dbReference type="InterPro" id="IPR016040">
    <property type="entry name" value="NAD(P)-bd_dom"/>
</dbReference>
<evidence type="ECO:0000256" key="1">
    <source>
        <dbReference type="ARBA" id="ARBA00001539"/>
    </source>
</evidence>
<dbReference type="GO" id="GO:0008460">
    <property type="term" value="F:dTDP-glucose 4,6-dehydratase activity"/>
    <property type="evidence" value="ECO:0007669"/>
    <property type="project" value="UniProtKB-EC"/>
</dbReference>
<dbReference type="InterPro" id="IPR036291">
    <property type="entry name" value="NAD(P)-bd_dom_sf"/>
</dbReference>
<evidence type="ECO:0000256" key="6">
    <source>
        <dbReference type="ARBA" id="ARBA00023239"/>
    </source>
</evidence>
<gene>
    <name evidence="9" type="primary">rfbB</name>
    <name evidence="9" type="ORF">DMO17_07975</name>
</gene>
<dbReference type="PANTHER" id="PTHR43000">
    <property type="entry name" value="DTDP-D-GLUCOSE 4,6-DEHYDRATASE-RELATED"/>
    <property type="match status" value="1"/>
</dbReference>
<dbReference type="CDD" id="cd05246">
    <property type="entry name" value="dTDP_GD_SDR_e"/>
    <property type="match status" value="1"/>
</dbReference>